<keyword evidence="1" id="KW-0175">Coiled coil</keyword>
<proteinExistence type="predicted"/>
<dbReference type="AlphaFoldDB" id="A0A3B0PMK1"/>
<feature type="signal peptide" evidence="2">
    <location>
        <begin position="1"/>
        <end position="20"/>
    </location>
</feature>
<evidence type="ECO:0000313" key="5">
    <source>
        <dbReference type="Proteomes" id="UP000257559"/>
    </source>
</evidence>
<accession>A0A3B0PMK1</accession>
<dbReference type="Pfam" id="PF00149">
    <property type="entry name" value="Metallophos"/>
    <property type="match status" value="1"/>
</dbReference>
<dbReference type="InterPro" id="IPR006146">
    <property type="entry name" value="5'-Nucleotdase_CS"/>
</dbReference>
<gene>
    <name evidence="4" type="primary">ushA</name>
    <name evidence="4" type="ORF">NCTC10132_01250</name>
</gene>
<dbReference type="PROSITE" id="PS51257">
    <property type="entry name" value="PROKAR_LIPOPROTEIN"/>
    <property type="match status" value="1"/>
</dbReference>
<dbReference type="Gene3D" id="3.60.21.10">
    <property type="match status" value="1"/>
</dbReference>
<evidence type="ECO:0000259" key="3">
    <source>
        <dbReference type="Pfam" id="PF00149"/>
    </source>
</evidence>
<organism evidence="4 5">
    <name type="scientific">Mycoplasmopsis edwardii</name>
    <dbReference type="NCBI Taxonomy" id="53558"/>
    <lineage>
        <taxon>Bacteria</taxon>
        <taxon>Bacillati</taxon>
        <taxon>Mycoplasmatota</taxon>
        <taxon>Mycoplasmoidales</taxon>
        <taxon>Metamycoplasmataceae</taxon>
        <taxon>Mycoplasmopsis</taxon>
    </lineage>
</organism>
<dbReference type="GO" id="GO:0009166">
    <property type="term" value="P:nucleotide catabolic process"/>
    <property type="evidence" value="ECO:0007669"/>
    <property type="project" value="InterPro"/>
</dbReference>
<feature type="coiled-coil region" evidence="1">
    <location>
        <begin position="28"/>
        <end position="87"/>
    </location>
</feature>
<evidence type="ECO:0000256" key="2">
    <source>
        <dbReference type="SAM" id="SignalP"/>
    </source>
</evidence>
<name>A0A3B0PMK1_9BACT</name>
<keyword evidence="5" id="KW-1185">Reference proteome</keyword>
<dbReference type="KEGG" id="medw:NCTC10132_01250"/>
<feature type="domain" description="Calcineurin-like phosphoesterase" evidence="3">
    <location>
        <begin position="130"/>
        <end position="218"/>
    </location>
</feature>
<feature type="non-terminal residue" evidence="4">
    <location>
        <position position="341"/>
    </location>
</feature>
<reference evidence="5" key="1">
    <citation type="submission" date="2018-06" db="EMBL/GenBank/DDBJ databases">
        <authorList>
            <consortium name="Pathogen Informatics"/>
        </authorList>
    </citation>
    <scope>NUCLEOTIDE SEQUENCE [LARGE SCALE GENOMIC DNA]</scope>
    <source>
        <strain evidence="5">NCTC10132</strain>
    </source>
</reference>
<dbReference type="Proteomes" id="UP000257559">
    <property type="component" value="Chromosome"/>
</dbReference>
<evidence type="ECO:0000256" key="1">
    <source>
        <dbReference type="SAM" id="Coils"/>
    </source>
</evidence>
<dbReference type="InterPro" id="IPR029052">
    <property type="entry name" value="Metallo-depent_PP-like"/>
</dbReference>
<dbReference type="GO" id="GO:0000166">
    <property type="term" value="F:nucleotide binding"/>
    <property type="evidence" value="ECO:0007669"/>
    <property type="project" value="InterPro"/>
</dbReference>
<dbReference type="EMBL" id="LS991951">
    <property type="protein sequence ID" value="SYV97879.1"/>
    <property type="molecule type" value="Genomic_DNA"/>
</dbReference>
<dbReference type="PROSITE" id="PS00786">
    <property type="entry name" value="5_NUCLEOTIDASE_2"/>
    <property type="match status" value="1"/>
</dbReference>
<protein>
    <submittedName>
        <fullName evidence="4">Bifunctional 2',3'-cyclic nucleotide 2'-phosphodiesterase/3'-nucleotidase protein</fullName>
    </submittedName>
</protein>
<dbReference type="GO" id="GO:0030288">
    <property type="term" value="C:outer membrane-bounded periplasmic space"/>
    <property type="evidence" value="ECO:0007669"/>
    <property type="project" value="TreeGrafter"/>
</dbReference>
<sequence length="341" mass="39000">MKNKKFLSKFLLGFSVSTLAIPMVAISCAKQEDKTNEKQQLAESLRKEYRENNALYNQKLDEFSKKLKTLKDKLAKEKTETKKTEIENEIFDLFFEANQTLNPLVQKYNLLFTQLREAEKAANSKLRTVKIYHSNDEHGRLEFDDYKYNRYAGMIETSKYLKDKKRDLLLSAGDLIQGLPLSDSDKGKTITDIAHYMGYDSVAIGNHEFDYGLEHILSLNTTSSTEKFGVKTPFISANIYYKDLSSLTEKPTGYDQSKVGKRVFEPYIIKELESGLKVAIFAITTPDTVYTSHPRNSALVEFRDPVESSNEVLKEIKQKHPDISFVIATTHLGTGRNDAKW</sequence>
<keyword evidence="2" id="KW-0732">Signal</keyword>
<evidence type="ECO:0000313" key="4">
    <source>
        <dbReference type="EMBL" id="SYV97879.1"/>
    </source>
</evidence>
<dbReference type="GO" id="GO:0046872">
    <property type="term" value="F:metal ion binding"/>
    <property type="evidence" value="ECO:0007669"/>
    <property type="project" value="InterPro"/>
</dbReference>
<dbReference type="InterPro" id="IPR004843">
    <property type="entry name" value="Calcineurin-like_PHP"/>
</dbReference>
<feature type="chain" id="PRO_5017331493" evidence="2">
    <location>
        <begin position="21"/>
        <end position="341"/>
    </location>
</feature>
<dbReference type="InterPro" id="IPR006179">
    <property type="entry name" value="5_nucleotidase/apyrase"/>
</dbReference>
<dbReference type="GO" id="GO:0016788">
    <property type="term" value="F:hydrolase activity, acting on ester bonds"/>
    <property type="evidence" value="ECO:0007669"/>
    <property type="project" value="InterPro"/>
</dbReference>
<dbReference type="PANTHER" id="PTHR11575">
    <property type="entry name" value="5'-NUCLEOTIDASE-RELATED"/>
    <property type="match status" value="1"/>
</dbReference>
<dbReference type="SUPFAM" id="SSF56300">
    <property type="entry name" value="Metallo-dependent phosphatases"/>
    <property type="match status" value="1"/>
</dbReference>
<dbReference type="PANTHER" id="PTHR11575:SF24">
    <property type="entry name" value="5'-NUCLEOTIDASE"/>
    <property type="match status" value="1"/>
</dbReference>